<feature type="transmembrane region" description="Helical" evidence="1">
    <location>
        <begin position="90"/>
        <end position="123"/>
    </location>
</feature>
<reference evidence="2 3" key="1">
    <citation type="submission" date="2021-02" db="EMBL/GenBank/DDBJ databases">
        <title>Niveibacterium changnyeongensis HC41.</title>
        <authorList>
            <person name="Kang M."/>
        </authorList>
    </citation>
    <scope>NUCLEOTIDE SEQUENCE [LARGE SCALE GENOMIC DNA]</scope>
    <source>
        <strain evidence="2 3">HC41</strain>
    </source>
</reference>
<evidence type="ECO:0000313" key="2">
    <source>
        <dbReference type="EMBL" id="QSI77180.1"/>
    </source>
</evidence>
<evidence type="ECO:0000256" key="1">
    <source>
        <dbReference type="SAM" id="Phobius"/>
    </source>
</evidence>
<organism evidence="2 3">
    <name type="scientific">Niveibacterium microcysteis</name>
    <dbReference type="NCBI Taxonomy" id="2811415"/>
    <lineage>
        <taxon>Bacteria</taxon>
        <taxon>Pseudomonadati</taxon>
        <taxon>Pseudomonadota</taxon>
        <taxon>Betaproteobacteria</taxon>
        <taxon>Rhodocyclales</taxon>
        <taxon>Rhodocyclaceae</taxon>
        <taxon>Niveibacterium</taxon>
    </lineage>
</organism>
<dbReference type="RefSeq" id="WP_206254709.1">
    <property type="nucleotide sequence ID" value="NZ_CP071060.1"/>
</dbReference>
<protein>
    <recommendedName>
        <fullName evidence="4">Tetratricopeptide repeat protein</fullName>
    </recommendedName>
</protein>
<keyword evidence="1" id="KW-0812">Transmembrane</keyword>
<evidence type="ECO:0008006" key="4">
    <source>
        <dbReference type="Google" id="ProtNLM"/>
    </source>
</evidence>
<evidence type="ECO:0000313" key="3">
    <source>
        <dbReference type="Proteomes" id="UP000663570"/>
    </source>
</evidence>
<keyword evidence="3" id="KW-1185">Reference proteome</keyword>
<proteinExistence type="predicted"/>
<dbReference type="EMBL" id="CP071060">
    <property type="protein sequence ID" value="QSI77180.1"/>
    <property type="molecule type" value="Genomic_DNA"/>
</dbReference>
<keyword evidence="1" id="KW-1133">Transmembrane helix</keyword>
<sequence>MARIFFSAHDPAGHTVMDSVDAGNAEQAIASLAARGLANIRLRDVAELIAPRDERGGYPPAAPQALLPLRQQPEPSLRTFCAELLRRQCYWVALVAFLLASGLVLAQAIVVLLALGVLAFALLPALLQYRYAICHDRLLRAMAFGRWTDAAALAGQLASQVRKPMPAFDLAARAACICAAQGELEKARTALEPWRERLHAKSPTLVDQRLAMVNYAASDYAGFVAASRAAHLAAPADLALRVDLALAEARVGDLLAALELLAGVDPRKLPASRRPFHDWARGMIALRHGRSEAVTALAGATRSLQAHAANPATWLSLAQCSGAYALALAQQGRRDEAEAVLRPVWPVLRVHGDRLLLTLLRRELPAFAPQADKVRRDDRVARRGG</sequence>
<accession>A0ABX7M5Z2</accession>
<name>A0ABX7M5Z2_9RHOO</name>
<dbReference type="Proteomes" id="UP000663570">
    <property type="component" value="Chromosome"/>
</dbReference>
<gene>
    <name evidence="2" type="ORF">JY500_00575</name>
</gene>
<keyword evidence="1" id="KW-0472">Membrane</keyword>